<dbReference type="EMBL" id="JACIEJ010000001">
    <property type="protein sequence ID" value="MBB3984024.1"/>
    <property type="molecule type" value="Genomic_DNA"/>
</dbReference>
<feature type="transmembrane region" description="Helical" evidence="5">
    <location>
        <begin position="152"/>
        <end position="171"/>
    </location>
</feature>
<evidence type="ECO:0000256" key="4">
    <source>
        <dbReference type="ARBA" id="ARBA00023136"/>
    </source>
</evidence>
<protein>
    <submittedName>
        <fullName evidence="6">Uncharacterized protein involved in cysteine biosynthesis</fullName>
    </submittedName>
</protein>
<keyword evidence="7" id="KW-1185">Reference proteome</keyword>
<gene>
    <name evidence="6" type="ORF">GGQ68_000335</name>
</gene>
<feature type="transmembrane region" description="Helical" evidence="5">
    <location>
        <begin position="21"/>
        <end position="47"/>
    </location>
</feature>
<accession>A0A7W6DK36</accession>
<reference evidence="6 7" key="1">
    <citation type="submission" date="2020-08" db="EMBL/GenBank/DDBJ databases">
        <title>Genomic Encyclopedia of Type Strains, Phase IV (KMG-IV): sequencing the most valuable type-strain genomes for metagenomic binning, comparative biology and taxonomic classification.</title>
        <authorList>
            <person name="Goeker M."/>
        </authorList>
    </citation>
    <scope>NUCLEOTIDE SEQUENCE [LARGE SCALE GENOMIC DNA]</scope>
    <source>
        <strain evidence="6 7">DSM 102235</strain>
    </source>
</reference>
<evidence type="ECO:0000313" key="6">
    <source>
        <dbReference type="EMBL" id="MBB3984024.1"/>
    </source>
</evidence>
<keyword evidence="4 5" id="KW-0472">Membrane</keyword>
<dbReference type="AlphaFoldDB" id="A0A7W6DK36"/>
<organism evidence="6 7">
    <name type="scientific">Sagittula marina</name>
    <dbReference type="NCBI Taxonomy" id="943940"/>
    <lineage>
        <taxon>Bacteria</taxon>
        <taxon>Pseudomonadati</taxon>
        <taxon>Pseudomonadota</taxon>
        <taxon>Alphaproteobacteria</taxon>
        <taxon>Rhodobacterales</taxon>
        <taxon>Roseobacteraceae</taxon>
        <taxon>Sagittula</taxon>
    </lineage>
</organism>
<keyword evidence="3 5" id="KW-1133">Transmembrane helix</keyword>
<keyword evidence="2 5" id="KW-0812">Transmembrane</keyword>
<name>A0A7W6DK36_9RHOB</name>
<evidence type="ECO:0000256" key="2">
    <source>
        <dbReference type="ARBA" id="ARBA00022692"/>
    </source>
</evidence>
<evidence type="ECO:0000256" key="1">
    <source>
        <dbReference type="ARBA" id="ARBA00004141"/>
    </source>
</evidence>
<evidence type="ECO:0000256" key="3">
    <source>
        <dbReference type="ARBA" id="ARBA00022989"/>
    </source>
</evidence>
<proteinExistence type="predicted"/>
<comment type="subcellular location">
    <subcellularLocation>
        <location evidence="1">Membrane</location>
        <topology evidence="1">Multi-pass membrane protein</topology>
    </subcellularLocation>
</comment>
<dbReference type="InterPro" id="IPR059112">
    <property type="entry name" value="CysZ/EI24"/>
</dbReference>
<evidence type="ECO:0000256" key="5">
    <source>
        <dbReference type="SAM" id="Phobius"/>
    </source>
</evidence>
<feature type="transmembrane region" description="Helical" evidence="5">
    <location>
        <begin position="126"/>
        <end position="146"/>
    </location>
</feature>
<comment type="caution">
    <text evidence="6">The sequence shown here is derived from an EMBL/GenBank/DDBJ whole genome shotgun (WGS) entry which is preliminary data.</text>
</comment>
<evidence type="ECO:0000313" key="7">
    <source>
        <dbReference type="Proteomes" id="UP000541426"/>
    </source>
</evidence>
<dbReference type="Pfam" id="PF07264">
    <property type="entry name" value="EI24"/>
    <property type="match status" value="1"/>
</dbReference>
<dbReference type="Proteomes" id="UP000541426">
    <property type="component" value="Unassembled WGS sequence"/>
</dbReference>
<sequence>MIPSAFLKAIGQLDDPKFRKVLAKGIGFTLLVLFAFAAFLVWGAGWLVGDSLTLPWIGEITWVDNVLSWAMVPVTAVLSVFLMVPVASAVTGLFLEDVAQAVEDRHYPHLGRAEQVPISESILDGLGFLGVLALANIVALVLYLLFAPLAPFIFWGLNGFLLGREYFILAAMRRVGRVQAKKLWKRHIATIWIGGVLMALPLTVPVVNLLVPVLGAATFTHVFHRLTNKA</sequence>
<dbReference type="RefSeq" id="WP_183962650.1">
    <property type="nucleotide sequence ID" value="NZ_BAABBZ010000012.1"/>
</dbReference>
<feature type="transmembrane region" description="Helical" evidence="5">
    <location>
        <begin position="67"/>
        <end position="95"/>
    </location>
</feature>